<evidence type="ECO:0000256" key="5">
    <source>
        <dbReference type="PIRSR" id="PIRSR000138-2"/>
    </source>
</evidence>
<comment type="cofactor">
    <cofactor evidence="1">
        <name>FMN</name>
        <dbReference type="ChEBI" id="CHEBI:58210"/>
    </cofactor>
</comment>
<name>A0AAD6YUI7_9AGAR</name>
<dbReference type="InterPro" id="IPR000262">
    <property type="entry name" value="FMN-dep_DH"/>
</dbReference>
<dbReference type="InterPro" id="IPR012133">
    <property type="entry name" value="Alpha-hydoxy_acid_DH_FMN"/>
</dbReference>
<dbReference type="PROSITE" id="PS51349">
    <property type="entry name" value="FMN_HYDROXY_ACID_DH_2"/>
    <property type="match status" value="1"/>
</dbReference>
<proteinExistence type="inferred from homology"/>
<dbReference type="InterPro" id="IPR013785">
    <property type="entry name" value="Aldolase_TIM"/>
</dbReference>
<dbReference type="GO" id="GO:0010181">
    <property type="term" value="F:FMN binding"/>
    <property type="evidence" value="ECO:0007669"/>
    <property type="project" value="InterPro"/>
</dbReference>
<feature type="binding site" evidence="5">
    <location>
        <position position="319"/>
    </location>
    <ligand>
        <name>glyoxylate</name>
        <dbReference type="ChEBI" id="CHEBI:36655"/>
    </ligand>
</feature>
<feature type="domain" description="FMN hydroxy acid dehydrogenase" evidence="6">
    <location>
        <begin position="28"/>
        <end position="424"/>
    </location>
</feature>
<feature type="binding site" evidence="5">
    <location>
        <position position="144"/>
    </location>
    <ligand>
        <name>FMN</name>
        <dbReference type="ChEBI" id="CHEBI:58210"/>
    </ligand>
</feature>
<evidence type="ECO:0000313" key="7">
    <source>
        <dbReference type="EMBL" id="KAJ7229861.1"/>
    </source>
</evidence>
<evidence type="ECO:0000256" key="3">
    <source>
        <dbReference type="ARBA" id="ARBA00024042"/>
    </source>
</evidence>
<dbReference type="PANTHER" id="PTHR10578:SF143">
    <property type="entry name" value="FMN-DEPENDENT ALPHA-HYDROXY ACID DEHYDROGENASE PB1A11.03"/>
    <property type="match status" value="1"/>
</dbReference>
<dbReference type="Gene3D" id="3.20.20.70">
    <property type="entry name" value="Aldolase class I"/>
    <property type="match status" value="1"/>
</dbReference>
<keyword evidence="5" id="KW-0288">FMN</keyword>
<evidence type="ECO:0000259" key="6">
    <source>
        <dbReference type="PROSITE" id="PS51349"/>
    </source>
</evidence>
<comment type="similarity">
    <text evidence="3">Belongs to the FMN-dependent alpha-hydroxy acid dehydrogenase family.</text>
</comment>
<gene>
    <name evidence="7" type="ORF">GGX14DRAFT_344420</name>
</gene>
<feature type="binding site" evidence="5">
    <location>
        <position position="295"/>
    </location>
    <ligand>
        <name>FMN</name>
        <dbReference type="ChEBI" id="CHEBI:58210"/>
    </ligand>
</feature>
<dbReference type="PIRSF" id="PIRSF000138">
    <property type="entry name" value="Al-hdrx_acd_dh"/>
    <property type="match status" value="1"/>
</dbReference>
<dbReference type="Pfam" id="PF01070">
    <property type="entry name" value="FMN_dh"/>
    <property type="match status" value="1"/>
</dbReference>
<keyword evidence="8" id="KW-1185">Reference proteome</keyword>
<dbReference type="InterPro" id="IPR037350">
    <property type="entry name" value="LMO_FMN"/>
</dbReference>
<feature type="binding site" evidence="5">
    <location>
        <position position="205"/>
    </location>
    <ligand>
        <name>glyoxylate</name>
        <dbReference type="ChEBI" id="CHEBI:36655"/>
    </ligand>
</feature>
<keyword evidence="5" id="KW-0285">Flavoprotein</keyword>
<feature type="binding site" evidence="5">
    <location>
        <begin position="115"/>
        <end position="117"/>
    </location>
    <ligand>
        <name>FMN</name>
        <dbReference type="ChEBI" id="CHEBI:58210"/>
    </ligand>
</feature>
<feature type="active site" description="Proton acceptor" evidence="4">
    <location>
        <position position="319"/>
    </location>
</feature>
<dbReference type="PANTHER" id="PTHR10578">
    <property type="entry name" value="S -2-HYDROXY-ACID OXIDASE-RELATED"/>
    <property type="match status" value="1"/>
</dbReference>
<feature type="binding site" evidence="5">
    <location>
        <position position="168"/>
    </location>
    <ligand>
        <name>glyoxylate</name>
        <dbReference type="ChEBI" id="CHEBI:36655"/>
    </ligand>
</feature>
<dbReference type="GO" id="GO:0016491">
    <property type="term" value="F:oxidoreductase activity"/>
    <property type="evidence" value="ECO:0007669"/>
    <property type="project" value="UniProtKB-KW"/>
</dbReference>
<keyword evidence="2" id="KW-0560">Oxidoreductase</keyword>
<dbReference type="InterPro" id="IPR008259">
    <property type="entry name" value="FMN_hydac_DH_AS"/>
</dbReference>
<accession>A0AAD6YUI7</accession>
<sequence>MTDRQPQDTNQDPLNYEQSVFQAGLHSARPPFTFQSNLWELLAKDALSASSWGYIQGNAGAGSTYAKNLAAFNHYSIIPRRNVPSRTDKDGNLLFSDTTTTVLGQTLRFPIAMAPIGVQKIFNEAGEIASAKAAASLGVPYILSTASSTSMEDVAAANGDGQRWYQLYFPSREHDDITISLLNRAKKAGFTALFVTLDTFVLGWRPSDMDNGYNPFIHPDRIGVEIGFTDPVFRAHFKQKHGYDVDESQGTSATEFSGIGAAAQEWTKIVFPGHPHSWEDIAFIREHWDGPVVLKGIQSVADARAALKAGVQGIVVSNHGGRQHDGGASTLGTLPRIVEAVGSEMDVLFDSGVRCGADVVKALALGAKCVLVGRPYAYGLALGGEDGVRHVLRAICGDLIMNMHLAGMTCIEEVNRGILVKEDDLF</sequence>
<protein>
    <submittedName>
        <fullName evidence="7">FMN-dependent dehydrogenase</fullName>
    </submittedName>
</protein>
<feature type="binding site" evidence="5">
    <location>
        <position position="322"/>
    </location>
    <ligand>
        <name>glyoxylate</name>
        <dbReference type="ChEBI" id="CHEBI:36655"/>
    </ligand>
</feature>
<evidence type="ECO:0000256" key="1">
    <source>
        <dbReference type="ARBA" id="ARBA00001917"/>
    </source>
</evidence>
<feature type="binding site" evidence="5">
    <location>
        <position position="196"/>
    </location>
    <ligand>
        <name>FMN</name>
        <dbReference type="ChEBI" id="CHEBI:58210"/>
    </ligand>
</feature>
<reference evidence="7" key="1">
    <citation type="submission" date="2023-03" db="EMBL/GenBank/DDBJ databases">
        <title>Massive genome expansion in bonnet fungi (Mycena s.s.) driven by repeated elements and novel gene families across ecological guilds.</title>
        <authorList>
            <consortium name="Lawrence Berkeley National Laboratory"/>
            <person name="Harder C.B."/>
            <person name="Miyauchi S."/>
            <person name="Viragh M."/>
            <person name="Kuo A."/>
            <person name="Thoen E."/>
            <person name="Andreopoulos B."/>
            <person name="Lu D."/>
            <person name="Skrede I."/>
            <person name="Drula E."/>
            <person name="Henrissat B."/>
            <person name="Morin E."/>
            <person name="Kohler A."/>
            <person name="Barry K."/>
            <person name="LaButti K."/>
            <person name="Morin E."/>
            <person name="Salamov A."/>
            <person name="Lipzen A."/>
            <person name="Mereny Z."/>
            <person name="Hegedus B."/>
            <person name="Baldrian P."/>
            <person name="Stursova M."/>
            <person name="Weitz H."/>
            <person name="Taylor A."/>
            <person name="Grigoriev I.V."/>
            <person name="Nagy L.G."/>
            <person name="Martin F."/>
            <person name="Kauserud H."/>
        </authorList>
    </citation>
    <scope>NUCLEOTIDE SEQUENCE</scope>
    <source>
        <strain evidence="7">9144</strain>
    </source>
</reference>
<dbReference type="EMBL" id="JARJCW010000001">
    <property type="protein sequence ID" value="KAJ7229861.1"/>
    <property type="molecule type" value="Genomic_DNA"/>
</dbReference>
<evidence type="ECO:0000313" key="8">
    <source>
        <dbReference type="Proteomes" id="UP001219525"/>
    </source>
</evidence>
<dbReference type="CDD" id="cd03332">
    <property type="entry name" value="LMO_FMN"/>
    <property type="match status" value="1"/>
</dbReference>
<dbReference type="SUPFAM" id="SSF51395">
    <property type="entry name" value="FMN-linked oxidoreductases"/>
    <property type="match status" value="1"/>
</dbReference>
<dbReference type="Proteomes" id="UP001219525">
    <property type="component" value="Unassembled WGS sequence"/>
</dbReference>
<feature type="binding site" evidence="5">
    <location>
        <position position="166"/>
    </location>
    <ligand>
        <name>FMN</name>
        <dbReference type="ChEBI" id="CHEBI:58210"/>
    </ligand>
</feature>
<feature type="binding site" evidence="5">
    <location>
        <begin position="373"/>
        <end position="374"/>
    </location>
    <ligand>
        <name>FMN</name>
        <dbReference type="ChEBI" id="CHEBI:58210"/>
    </ligand>
</feature>
<feature type="binding site" evidence="5">
    <location>
        <position position="54"/>
    </location>
    <ligand>
        <name>glyoxylate</name>
        <dbReference type="ChEBI" id="CHEBI:36655"/>
    </ligand>
</feature>
<dbReference type="AlphaFoldDB" id="A0AAD6YUI7"/>
<evidence type="ECO:0000256" key="2">
    <source>
        <dbReference type="ARBA" id="ARBA00023002"/>
    </source>
</evidence>
<dbReference type="PROSITE" id="PS00557">
    <property type="entry name" value="FMN_HYDROXY_ACID_DH_1"/>
    <property type="match status" value="1"/>
</dbReference>
<dbReference type="InterPro" id="IPR037396">
    <property type="entry name" value="FMN_HAD"/>
</dbReference>
<organism evidence="7 8">
    <name type="scientific">Mycena pura</name>
    <dbReference type="NCBI Taxonomy" id="153505"/>
    <lineage>
        <taxon>Eukaryota</taxon>
        <taxon>Fungi</taxon>
        <taxon>Dikarya</taxon>
        <taxon>Basidiomycota</taxon>
        <taxon>Agaricomycotina</taxon>
        <taxon>Agaricomycetes</taxon>
        <taxon>Agaricomycetidae</taxon>
        <taxon>Agaricales</taxon>
        <taxon>Marasmiineae</taxon>
        <taxon>Mycenaceae</taxon>
        <taxon>Mycena</taxon>
    </lineage>
</organism>
<comment type="caution">
    <text evidence="7">The sequence shown here is derived from an EMBL/GenBank/DDBJ whole genome shotgun (WGS) entry which is preliminary data.</text>
</comment>
<feature type="binding site" evidence="5">
    <location>
        <begin position="350"/>
        <end position="354"/>
    </location>
    <ligand>
        <name>FMN</name>
        <dbReference type="ChEBI" id="CHEBI:58210"/>
    </ligand>
</feature>
<evidence type="ECO:0000256" key="4">
    <source>
        <dbReference type="PIRSR" id="PIRSR000138-1"/>
    </source>
</evidence>
<feature type="binding site" evidence="5">
    <location>
        <position position="317"/>
    </location>
    <ligand>
        <name>FMN</name>
        <dbReference type="ChEBI" id="CHEBI:58210"/>
    </ligand>
</feature>